<name>A0A1V9Z7R4_ACHHY</name>
<gene>
    <name evidence="1" type="ORF">ACHHYP_01985</name>
</gene>
<evidence type="ECO:0008006" key="3">
    <source>
        <dbReference type="Google" id="ProtNLM"/>
    </source>
</evidence>
<organism evidence="1 2">
    <name type="scientific">Achlya hypogyna</name>
    <name type="common">Oomycete</name>
    <name type="synonym">Protoachlya hypogyna</name>
    <dbReference type="NCBI Taxonomy" id="1202772"/>
    <lineage>
        <taxon>Eukaryota</taxon>
        <taxon>Sar</taxon>
        <taxon>Stramenopiles</taxon>
        <taxon>Oomycota</taxon>
        <taxon>Saprolegniomycetes</taxon>
        <taxon>Saprolegniales</taxon>
        <taxon>Achlyaceae</taxon>
        <taxon>Achlya</taxon>
    </lineage>
</organism>
<dbReference type="AlphaFoldDB" id="A0A1V9Z7R4"/>
<keyword evidence="2" id="KW-1185">Reference proteome</keyword>
<evidence type="ECO:0000313" key="1">
    <source>
        <dbReference type="EMBL" id="OQR93957.1"/>
    </source>
</evidence>
<reference evidence="1 2" key="1">
    <citation type="journal article" date="2014" name="Genome Biol. Evol.">
        <title>The secreted proteins of Achlya hypogyna and Thraustotheca clavata identify the ancestral oomycete secretome and reveal gene acquisitions by horizontal gene transfer.</title>
        <authorList>
            <person name="Misner I."/>
            <person name="Blouin N."/>
            <person name="Leonard G."/>
            <person name="Richards T.A."/>
            <person name="Lane C.E."/>
        </authorList>
    </citation>
    <scope>NUCLEOTIDE SEQUENCE [LARGE SCALE GENOMIC DNA]</scope>
    <source>
        <strain evidence="1 2">ATCC 48635</strain>
    </source>
</reference>
<dbReference type="EMBL" id="JNBR01000385">
    <property type="protein sequence ID" value="OQR93957.1"/>
    <property type="molecule type" value="Genomic_DNA"/>
</dbReference>
<accession>A0A1V9Z7R4</accession>
<sequence length="267" mass="28009">MAEDGLLVIVNGIGIPVLVRSYGDALEPPTAAIGVVCALFHATLDAHKTLAAVAATDCAIAYRSLPSGILLAFFHRRDAGGMALLLQWLERGLSLLLGPILEQADDTCTLKFELSRAHVLDTLDWLITERSSAALSLGLPVASPGTPVVLAGIVPWAGAMYLVLDGVVVGDHGGSSSSLRSHEMVLCVGLASRFAKQTRDRHMQLTIHVNGASAQLLLAKSATDAALVWWGIGTDALSAATVQASVLRRPSAPHSYASLVRAPWGPE</sequence>
<dbReference type="OrthoDB" id="78656at2759"/>
<proteinExistence type="predicted"/>
<dbReference type="Proteomes" id="UP000243579">
    <property type="component" value="Unassembled WGS sequence"/>
</dbReference>
<comment type="caution">
    <text evidence="1">The sequence shown here is derived from an EMBL/GenBank/DDBJ whole genome shotgun (WGS) entry which is preliminary data.</text>
</comment>
<evidence type="ECO:0000313" key="2">
    <source>
        <dbReference type="Proteomes" id="UP000243579"/>
    </source>
</evidence>
<protein>
    <recommendedName>
        <fullName evidence="3">FUZ/MON1/HPS1 first Longin domain-containing protein</fullName>
    </recommendedName>
</protein>